<proteinExistence type="predicted"/>
<reference evidence="7 8" key="1">
    <citation type="journal article" date="2021" name="Front. Microbiol.">
        <title>Comprehensive Comparative Genomics and Phenotyping of Methylobacterium Species.</title>
        <authorList>
            <person name="Alessa O."/>
            <person name="Ogura Y."/>
            <person name="Fujitani Y."/>
            <person name="Takami H."/>
            <person name="Hayashi T."/>
            <person name="Sahin N."/>
            <person name="Tani A."/>
        </authorList>
    </citation>
    <scope>NUCLEOTIDE SEQUENCE [LARGE SCALE GENOMIC DNA]</scope>
    <source>
        <strain evidence="7 8">DSM 23679</strain>
    </source>
</reference>
<dbReference type="Gene3D" id="1.20.1560.10">
    <property type="entry name" value="ABC transporter type 1, transmembrane domain"/>
    <property type="match status" value="1"/>
</dbReference>
<sequence>MEPDPIVLAWRAARGRHVAAVALALGLGGPLCILALLCLRDLVHTLGHDEATALVFLRVAIPRVADDLVLFPGWSLAPLDLERAAFLGLSACAIALAGLGWFVAVLSFSAQGRAVFRLREAATAAILDAPPGAREEARGLAGLLGQTLGRIDGLLAIGILVPAMALGAILVALGFAALAAPRLVPATAVGLFAAALARELILRRSAARGALRLRSSALAERTLGDLVRRMPAVRIHGSATLERARIAEKAAATRAALARAEAKLAYARAPSLALAIILPALAAGAALWRGGGDGAPPARDVDPAALVAAAGAFAIAAILIALSLNLWRLREGLKPVFGETARTIASLQGRRGRKGGLAVPRSGDLAAHGVGAYDAATGERLSGVDLNLAMPSHVAIIGGRGSGARVLAAILAGQVAPTAGSVTYAGHDLGGFDAADRARRIAFAAGEAILVEGSLRANILYGADPSAAPDQPAFVEILRITGLDAFAYARGLLGRVDPIAAPDFARALVAARATMRAVLRAEGAERLVEPFDPARYNHQATVGENILFGEPVGPTFAPKRLARHPYMRAVLEAEDLVRPLTEIGLAVARSTVEIFAELPNDHPLFDAFSLFPADERGYFEDLVVRQPSAVALRRGPAGQRDRERLIGLALRYSETRHRFGLIDPAFEERLVAARQSFARMLPSYLAAAVEFYDPTRINPAASVEENLLFGRVSQGEAGAEPRVRAIVRRVLTEEGLEASVYRLGLESRVEPGSAGTGSVAGEGAIPVEMRIAIDLARCLIRQPDIVVVAILLDERKPAEIAARITRLRAARAGRGLVVCVPDAADLAALDPFDAVIAVENSTVVPLQPDAARTLEPA</sequence>
<evidence type="ECO:0000256" key="2">
    <source>
        <dbReference type="ARBA" id="ARBA00022692"/>
    </source>
</evidence>
<dbReference type="EMBL" id="BPQG01000088">
    <property type="protein sequence ID" value="GJD46758.1"/>
    <property type="molecule type" value="Genomic_DNA"/>
</dbReference>
<dbReference type="PANTHER" id="PTHR24221:SF654">
    <property type="entry name" value="ATP-BINDING CASSETTE SUB-FAMILY B MEMBER 6"/>
    <property type="match status" value="1"/>
</dbReference>
<accession>A0ABQ4QNC2</accession>
<dbReference type="Gene3D" id="3.40.50.300">
    <property type="entry name" value="P-loop containing nucleotide triphosphate hydrolases"/>
    <property type="match status" value="1"/>
</dbReference>
<name>A0ABQ4QNC2_9HYPH</name>
<keyword evidence="3 5" id="KW-1133">Transmembrane helix</keyword>
<dbReference type="SUPFAM" id="SSF90123">
    <property type="entry name" value="ABC transporter transmembrane region"/>
    <property type="match status" value="1"/>
</dbReference>
<feature type="transmembrane region" description="Helical" evidence="5">
    <location>
        <begin position="272"/>
        <end position="291"/>
    </location>
</feature>
<dbReference type="InterPro" id="IPR036640">
    <property type="entry name" value="ABC1_TM_sf"/>
</dbReference>
<keyword evidence="2 5" id="KW-0812">Transmembrane</keyword>
<feature type="transmembrane region" description="Helical" evidence="5">
    <location>
        <begin position="183"/>
        <end position="202"/>
    </location>
</feature>
<dbReference type="InterPro" id="IPR011527">
    <property type="entry name" value="ABC1_TM_dom"/>
</dbReference>
<organism evidence="7 8">
    <name type="scientific">Methylobacterium cerastii</name>
    <dbReference type="NCBI Taxonomy" id="932741"/>
    <lineage>
        <taxon>Bacteria</taxon>
        <taxon>Pseudomonadati</taxon>
        <taxon>Pseudomonadota</taxon>
        <taxon>Alphaproteobacteria</taxon>
        <taxon>Hyphomicrobiales</taxon>
        <taxon>Methylobacteriaceae</taxon>
        <taxon>Methylobacterium</taxon>
    </lineage>
</organism>
<feature type="transmembrane region" description="Helical" evidence="5">
    <location>
        <begin position="86"/>
        <end position="109"/>
    </location>
</feature>
<evidence type="ECO:0000256" key="5">
    <source>
        <dbReference type="SAM" id="Phobius"/>
    </source>
</evidence>
<evidence type="ECO:0000256" key="1">
    <source>
        <dbReference type="ARBA" id="ARBA00004651"/>
    </source>
</evidence>
<dbReference type="PANTHER" id="PTHR24221">
    <property type="entry name" value="ATP-BINDING CASSETTE SUB-FAMILY B"/>
    <property type="match status" value="1"/>
</dbReference>
<dbReference type="RefSeq" id="WP_147764180.1">
    <property type="nucleotide sequence ID" value="NZ_BPQG01000088.1"/>
</dbReference>
<dbReference type="PROSITE" id="PS50929">
    <property type="entry name" value="ABC_TM1F"/>
    <property type="match status" value="1"/>
</dbReference>
<evidence type="ECO:0000256" key="3">
    <source>
        <dbReference type="ARBA" id="ARBA00022989"/>
    </source>
</evidence>
<dbReference type="InterPro" id="IPR039421">
    <property type="entry name" value="Type_1_exporter"/>
</dbReference>
<feature type="transmembrane region" description="Helical" evidence="5">
    <location>
        <begin position="154"/>
        <end position="177"/>
    </location>
</feature>
<dbReference type="SUPFAM" id="SSF52540">
    <property type="entry name" value="P-loop containing nucleoside triphosphate hydrolases"/>
    <property type="match status" value="1"/>
</dbReference>
<feature type="domain" description="ABC transmembrane type-1" evidence="6">
    <location>
        <begin position="55"/>
        <end position="332"/>
    </location>
</feature>
<evidence type="ECO:0000313" key="7">
    <source>
        <dbReference type="EMBL" id="GJD46758.1"/>
    </source>
</evidence>
<dbReference type="InterPro" id="IPR027417">
    <property type="entry name" value="P-loop_NTPase"/>
</dbReference>
<protein>
    <recommendedName>
        <fullName evidence="6">ABC transmembrane type-1 domain-containing protein</fullName>
    </recommendedName>
</protein>
<feature type="transmembrane region" description="Helical" evidence="5">
    <location>
        <begin position="20"/>
        <end position="39"/>
    </location>
</feature>
<comment type="caution">
    <text evidence="7">The sequence shown here is derived from an EMBL/GenBank/DDBJ whole genome shotgun (WGS) entry which is preliminary data.</text>
</comment>
<evidence type="ECO:0000259" key="6">
    <source>
        <dbReference type="PROSITE" id="PS50929"/>
    </source>
</evidence>
<feature type="transmembrane region" description="Helical" evidence="5">
    <location>
        <begin position="303"/>
        <end position="327"/>
    </location>
</feature>
<gene>
    <name evidence="7" type="ORF">AFCDBAGC_4642</name>
</gene>
<keyword evidence="4 5" id="KW-0472">Membrane</keyword>
<dbReference type="Proteomes" id="UP001055117">
    <property type="component" value="Unassembled WGS sequence"/>
</dbReference>
<evidence type="ECO:0000313" key="8">
    <source>
        <dbReference type="Proteomes" id="UP001055117"/>
    </source>
</evidence>
<evidence type="ECO:0000256" key="4">
    <source>
        <dbReference type="ARBA" id="ARBA00023136"/>
    </source>
</evidence>
<comment type="subcellular location">
    <subcellularLocation>
        <location evidence="1">Cell membrane</location>
        <topology evidence="1">Multi-pass membrane protein</topology>
    </subcellularLocation>
</comment>
<keyword evidence="8" id="KW-1185">Reference proteome</keyword>